<evidence type="ECO:0000256" key="1">
    <source>
        <dbReference type="ARBA" id="ARBA00004613"/>
    </source>
</evidence>
<gene>
    <name evidence="4" type="ORF">SPACI_046440</name>
</gene>
<organism evidence="4 5">
    <name type="scientific">Sporomusa acidovorans (strain ATCC 49682 / DSM 3132 / Mol)</name>
    <dbReference type="NCBI Taxonomy" id="1123286"/>
    <lineage>
        <taxon>Bacteria</taxon>
        <taxon>Bacillati</taxon>
        <taxon>Bacillota</taxon>
        <taxon>Negativicutes</taxon>
        <taxon>Selenomonadales</taxon>
        <taxon>Sporomusaceae</taxon>
        <taxon>Sporomusa</taxon>
    </lineage>
</organism>
<evidence type="ECO:0000313" key="5">
    <source>
        <dbReference type="Proteomes" id="UP000216052"/>
    </source>
</evidence>
<accession>A0ABZ3J946</accession>
<dbReference type="InterPro" id="IPR011330">
    <property type="entry name" value="Glyco_hydro/deAcase_b/a-brl"/>
</dbReference>
<evidence type="ECO:0000259" key="3">
    <source>
        <dbReference type="PROSITE" id="PS51677"/>
    </source>
</evidence>
<dbReference type="PANTHER" id="PTHR34216:SF3">
    <property type="entry name" value="POLY-BETA-1,6-N-ACETYL-D-GLUCOSAMINE N-DEACETYLASE"/>
    <property type="match status" value="1"/>
</dbReference>
<proteinExistence type="predicted"/>
<sequence>MQFWKKLLCQHLIGLLIGILPVLFATNAYAQYSNGIPVLLYHHINDDNSDLPNLTVTPAEFERQIVMLKNAGFETISPEDFMAYMRQEPVALPDKPILITFDDGYEDNYTYAFPILKKYSFKAVIFVPGVNINKHKRLSGSQMREMSAYGIRFGGHSVNHRDLTALEGRELQHEVQDVQRDIRQVTAKTPELFAYPYGYFNLRTWEATSSAGYQAAFTVLPGLNTPERDNVYLLRRVPIYNTTDFNALFKLLDANQPKSKLLEYSPEQEE</sequence>
<evidence type="ECO:0000256" key="2">
    <source>
        <dbReference type="ARBA" id="ARBA00022729"/>
    </source>
</evidence>
<dbReference type="SUPFAM" id="SSF88713">
    <property type="entry name" value="Glycoside hydrolase/deacetylase"/>
    <property type="match status" value="1"/>
</dbReference>
<dbReference type="InterPro" id="IPR051398">
    <property type="entry name" value="Polysacch_Deacetylase"/>
</dbReference>
<comment type="subcellular location">
    <subcellularLocation>
        <location evidence="1">Secreted</location>
    </subcellularLocation>
</comment>
<keyword evidence="2" id="KW-0732">Signal</keyword>
<name>A0ABZ3J946_SPOA4</name>
<dbReference type="Proteomes" id="UP000216052">
    <property type="component" value="Chromosome"/>
</dbReference>
<reference evidence="4" key="1">
    <citation type="submission" date="2024-05" db="EMBL/GenBank/DDBJ databases">
        <title>Isolation and characterization of Sporomusa carbonis sp. nov., a carboxydotrophic hydrogenogen in the genus of Sporomusa isolated from a charcoal burning pile.</title>
        <authorList>
            <person name="Boeer T."/>
            <person name="Rosenbaum F."/>
            <person name="Eysell L."/>
            <person name="Mueller V."/>
            <person name="Daniel R."/>
            <person name="Poehlein A."/>
        </authorList>
    </citation>
    <scope>NUCLEOTIDE SEQUENCE [LARGE SCALE GENOMIC DNA]</scope>
    <source>
        <strain evidence="4">DSM 3132</strain>
    </source>
</reference>
<dbReference type="PROSITE" id="PS51677">
    <property type="entry name" value="NODB"/>
    <property type="match status" value="1"/>
</dbReference>
<evidence type="ECO:0000313" key="4">
    <source>
        <dbReference type="EMBL" id="XFO74534.1"/>
    </source>
</evidence>
<dbReference type="PANTHER" id="PTHR34216">
    <property type="match status" value="1"/>
</dbReference>
<dbReference type="InterPro" id="IPR002509">
    <property type="entry name" value="NODB_dom"/>
</dbReference>
<dbReference type="RefSeq" id="WP_093795837.1">
    <property type="nucleotide sequence ID" value="NZ_CP155571.1"/>
</dbReference>
<dbReference type="CDD" id="cd10918">
    <property type="entry name" value="CE4_NodB_like_5s_6s"/>
    <property type="match status" value="1"/>
</dbReference>
<feature type="domain" description="NodB homology" evidence="3">
    <location>
        <begin position="95"/>
        <end position="270"/>
    </location>
</feature>
<dbReference type="Pfam" id="PF01522">
    <property type="entry name" value="Polysacc_deac_1"/>
    <property type="match status" value="1"/>
</dbReference>
<keyword evidence="5" id="KW-1185">Reference proteome</keyword>
<dbReference type="EMBL" id="CP155571">
    <property type="protein sequence ID" value="XFO74534.1"/>
    <property type="molecule type" value="Genomic_DNA"/>
</dbReference>
<protein>
    <recommendedName>
        <fullName evidence="3">NodB homology domain-containing protein</fullName>
    </recommendedName>
</protein>
<dbReference type="Gene3D" id="3.20.20.370">
    <property type="entry name" value="Glycoside hydrolase/deacetylase"/>
    <property type="match status" value="1"/>
</dbReference>